<proteinExistence type="predicted"/>
<accession>A0A1G2QGH6</accession>
<comment type="caution">
    <text evidence="1">The sequence shown here is derived from an EMBL/GenBank/DDBJ whole genome shotgun (WGS) entry which is preliminary data.</text>
</comment>
<evidence type="ECO:0000313" key="1">
    <source>
        <dbReference type="EMBL" id="OHA59597.1"/>
    </source>
</evidence>
<dbReference type="EMBL" id="MHTK01000006">
    <property type="protein sequence ID" value="OHA59597.1"/>
    <property type="molecule type" value="Genomic_DNA"/>
</dbReference>
<organism evidence="1 2">
    <name type="scientific">Candidatus Vogelbacteria bacterium RIFOXYD1_FULL_46_19</name>
    <dbReference type="NCBI Taxonomy" id="1802439"/>
    <lineage>
        <taxon>Bacteria</taxon>
        <taxon>Candidatus Vogeliibacteriota</taxon>
    </lineage>
</organism>
<dbReference type="AlphaFoldDB" id="A0A1G2QGH6"/>
<gene>
    <name evidence="1" type="ORF">A2589_01920</name>
</gene>
<sequence>MPTTRDEATTAGVKIVEILVDAGVTEADFSRWTKDPELVGYLANTLRGHPGGLLIVRREMDGMHGSFWVHKHP</sequence>
<name>A0A1G2QGH6_9BACT</name>
<reference evidence="1 2" key="1">
    <citation type="journal article" date="2016" name="Nat. Commun.">
        <title>Thousands of microbial genomes shed light on interconnected biogeochemical processes in an aquifer system.</title>
        <authorList>
            <person name="Anantharaman K."/>
            <person name="Brown C.T."/>
            <person name="Hug L.A."/>
            <person name="Sharon I."/>
            <person name="Castelle C.J."/>
            <person name="Probst A.J."/>
            <person name="Thomas B.C."/>
            <person name="Singh A."/>
            <person name="Wilkins M.J."/>
            <person name="Karaoz U."/>
            <person name="Brodie E.L."/>
            <person name="Williams K.H."/>
            <person name="Hubbard S.S."/>
            <person name="Banfield J.F."/>
        </authorList>
    </citation>
    <scope>NUCLEOTIDE SEQUENCE [LARGE SCALE GENOMIC DNA]</scope>
</reference>
<dbReference type="Proteomes" id="UP000177838">
    <property type="component" value="Unassembled WGS sequence"/>
</dbReference>
<evidence type="ECO:0000313" key="2">
    <source>
        <dbReference type="Proteomes" id="UP000177838"/>
    </source>
</evidence>
<protein>
    <submittedName>
        <fullName evidence="1">Uncharacterized protein</fullName>
    </submittedName>
</protein>